<sequence>MYCMTNLARRESVAPRTSLNPPVVIAVARRSHPLRSKSLWKALNMSCFSRIRLSIAIVLLAAGPCFAQQPGSRFFTDQTGKFRIRAVVMDLDETNVKLKKADGVEVVVPLNRLSDRDQTFLRDMLQKYKAMVGDFPIGTKVEIKSTGGWYPGEVLQVQPGKYFISFDDYSDRWNKWVTAKELRLIPAEETSAEIEKDATDDKSNEPEMEAFASVPEEAENTAVSTPNVPLLTFELPPATPPVYSHESIQSRRFVSHLAENGWQSPIQTEAGPTIGNWTFQFESSPLNKPWDAFLPSVHRQRALLVRDNQSVALNLTDGTVEWQTDQLPSKLIQPLALSDDGRRLIVSLNDEESRPTGLCVYLIENSSANIEWVWRPVPESHQVSQVQSAFWLKNDRVAVLDEKRFAVWMPETKSQHAIITANSKTPIEFSPASEIAAFFVFGHITIYKTDGIRVLANTEPLRSGVKKVSFAPSGSKLIVSGADAPTIVSLKDGKPLKLESDLLSDSVVEWIDDRYTLIDGESIFDTKFNRIVWKFNCTFRGRPAGSVSTLAGKLRIHNDRESKILIRGLFDVIDPEKLKPPAPKVALVRPGAKVAIRVAGSLADKYRQPIESQLEAMAKQNGWIVDPSGPLKLRADVNEVTESIEFETSSIIGFGKKNQTIPVTYGTYRLAIYDGDEPLMIRGFRSLVTTMGVIPRSKTVQQWVNERSEFDIGKIKTVTFPATIEPKPVKETIGLTDIWTIQ</sequence>
<dbReference type="GO" id="GO:0030674">
    <property type="term" value="F:protein-macromolecule adaptor activity"/>
    <property type="evidence" value="ECO:0007669"/>
    <property type="project" value="InterPro"/>
</dbReference>
<dbReference type="Pfam" id="PF03983">
    <property type="entry name" value="SHD1"/>
    <property type="match status" value="1"/>
</dbReference>
<reference evidence="3 4" key="1">
    <citation type="journal article" date="2003" name="Proc. Natl. Acad. Sci. U.S.A.">
        <title>Complete genome sequence of the marine planctomycete Pirellula sp. strain 1.</title>
        <authorList>
            <person name="Gloeckner F.O."/>
            <person name="Kube M."/>
            <person name="Bauer M."/>
            <person name="Teeling H."/>
            <person name="Lombardot T."/>
            <person name="Ludwig W."/>
            <person name="Gade D."/>
            <person name="Beck A."/>
            <person name="Borzym K."/>
            <person name="Heitmann K."/>
            <person name="Rabus R."/>
            <person name="Schlesner H."/>
            <person name="Amann R."/>
            <person name="Reinhardt R."/>
        </authorList>
    </citation>
    <scope>NUCLEOTIDE SEQUENCE [LARGE SCALE GENOMIC DNA]</scope>
    <source>
        <strain evidence="4">DSM 10527 / NCIMB 13988 / SH1</strain>
    </source>
</reference>
<dbReference type="SUPFAM" id="SSF69322">
    <property type="entry name" value="Tricorn protease domain 2"/>
    <property type="match status" value="1"/>
</dbReference>
<dbReference type="InterPro" id="IPR002999">
    <property type="entry name" value="Tudor"/>
</dbReference>
<evidence type="ECO:0000313" key="4">
    <source>
        <dbReference type="Proteomes" id="UP000001025"/>
    </source>
</evidence>
<dbReference type="InterPro" id="IPR015943">
    <property type="entry name" value="WD40/YVTN_repeat-like_dom_sf"/>
</dbReference>
<dbReference type="SUPFAM" id="SSF54160">
    <property type="entry name" value="Chromo domain-like"/>
    <property type="match status" value="1"/>
</dbReference>
<dbReference type="Gene3D" id="2.30.30.140">
    <property type="match status" value="1"/>
</dbReference>
<dbReference type="OrthoDB" id="291633at2"/>
<dbReference type="PATRIC" id="fig|243090.15.peg.1707"/>
<dbReference type="Gene3D" id="2.130.10.10">
    <property type="entry name" value="YVTN repeat-like/Quinoprotein amine dehydrogenase"/>
    <property type="match status" value="1"/>
</dbReference>
<accession>Q7UTU5</accession>
<dbReference type="GO" id="GO:0043130">
    <property type="term" value="F:ubiquitin binding"/>
    <property type="evidence" value="ECO:0007669"/>
    <property type="project" value="InterPro"/>
</dbReference>
<keyword evidence="4" id="KW-1185">Reference proteome</keyword>
<dbReference type="EMBL" id="BX294139">
    <property type="protein sequence ID" value="CAD73339.1"/>
    <property type="molecule type" value="Genomic_DNA"/>
</dbReference>
<dbReference type="SMART" id="SM00743">
    <property type="entry name" value="Agenet"/>
    <property type="match status" value="1"/>
</dbReference>
<dbReference type="InterPro" id="IPR008395">
    <property type="entry name" value="Agenet-like_dom"/>
</dbReference>
<name>Q7UTU5_RHOBA</name>
<dbReference type="InterPro" id="IPR016197">
    <property type="entry name" value="Chromo-like_dom_sf"/>
</dbReference>
<dbReference type="STRING" id="243090.RB3675"/>
<dbReference type="Proteomes" id="UP000001025">
    <property type="component" value="Chromosome"/>
</dbReference>
<dbReference type="InterPro" id="IPR007131">
    <property type="entry name" value="SHD1"/>
</dbReference>
<gene>
    <name evidence="3" type="ordered locus">RB3675</name>
</gene>
<dbReference type="KEGG" id="rba:RB3675"/>
<dbReference type="EnsemblBacteria" id="CAD73339">
    <property type="protein sequence ID" value="CAD73339"/>
    <property type="gene ID" value="RB3675"/>
</dbReference>
<dbReference type="GO" id="GO:0042802">
    <property type="term" value="F:identical protein binding"/>
    <property type="evidence" value="ECO:0007669"/>
    <property type="project" value="InterPro"/>
</dbReference>
<feature type="domain" description="Tudor" evidence="1">
    <location>
        <begin position="133"/>
        <end position="190"/>
    </location>
</feature>
<protein>
    <recommendedName>
        <fullName evidence="5">SLA1 homology domain-containing protein</fullName>
    </recommendedName>
</protein>
<dbReference type="HOGENOM" id="CLU_374228_0_0_0"/>
<evidence type="ECO:0000313" key="3">
    <source>
        <dbReference type="EMBL" id="CAD73339.1"/>
    </source>
</evidence>
<dbReference type="GO" id="GO:0008092">
    <property type="term" value="F:cytoskeletal protein binding"/>
    <property type="evidence" value="ECO:0007669"/>
    <property type="project" value="InterPro"/>
</dbReference>
<dbReference type="Pfam" id="PF05641">
    <property type="entry name" value="Agenet"/>
    <property type="match status" value="1"/>
</dbReference>
<organism evidence="3 4">
    <name type="scientific">Rhodopirellula baltica (strain DSM 10527 / NCIMB 13988 / SH1)</name>
    <dbReference type="NCBI Taxonomy" id="243090"/>
    <lineage>
        <taxon>Bacteria</taxon>
        <taxon>Pseudomonadati</taxon>
        <taxon>Planctomycetota</taxon>
        <taxon>Planctomycetia</taxon>
        <taxon>Pirellulales</taxon>
        <taxon>Pirellulaceae</taxon>
        <taxon>Rhodopirellula</taxon>
    </lineage>
</organism>
<dbReference type="InterPro" id="IPR014002">
    <property type="entry name" value="Agenet_dom_plant"/>
</dbReference>
<dbReference type="Gene3D" id="2.30.30.700">
    <property type="entry name" value="SLA1 homology domain 1"/>
    <property type="match status" value="1"/>
</dbReference>
<feature type="domain" description="Agenet" evidence="2">
    <location>
        <begin position="133"/>
        <end position="190"/>
    </location>
</feature>
<evidence type="ECO:0000259" key="1">
    <source>
        <dbReference type="SMART" id="SM00333"/>
    </source>
</evidence>
<proteinExistence type="predicted"/>
<evidence type="ECO:0008006" key="5">
    <source>
        <dbReference type="Google" id="ProtNLM"/>
    </source>
</evidence>
<dbReference type="AlphaFoldDB" id="Q7UTU5"/>
<evidence type="ECO:0000259" key="2">
    <source>
        <dbReference type="SMART" id="SM00743"/>
    </source>
</evidence>
<dbReference type="InParanoid" id="Q7UTU5"/>
<dbReference type="SMART" id="SM00333">
    <property type="entry name" value="TUDOR"/>
    <property type="match status" value="1"/>
</dbReference>